<evidence type="ECO:0000313" key="5">
    <source>
        <dbReference type="EMBL" id="MEB3075386.1"/>
    </source>
</evidence>
<keyword evidence="2 5" id="KW-0328">Glycosyltransferase</keyword>
<dbReference type="SUPFAM" id="SSF53448">
    <property type="entry name" value="Nucleotide-diphospho-sugar transferases"/>
    <property type="match status" value="1"/>
</dbReference>
<name>A0ABU5Z8U2_9FLAO</name>
<sequence>MNFSVLQSLYHKEKPEFLKECLESLKKQTLQATEIVIVFDGIITPELEEMVMQYTSILPIKIIRLPKNVGLGKALNEGLKHCSYNWIFRMDTDDICLPERFEKQVEFIKQHSDVVLFSGHIAEFSDDKTIITGYRKVPIGDKNIKKYALSRSPFNHMTVAFRKDIIEAVGGYQHHLFLEDYNLWLRVIAQEYEVGNIDEVLLLARAGSNMVARRRGMNYIKGEWKLFNLKRKLKLQNIFSGFFTFLLRVIPRILPTKMLKTIYKFLRK</sequence>
<dbReference type="InterPro" id="IPR029044">
    <property type="entry name" value="Nucleotide-diphossugar_trans"/>
</dbReference>
<evidence type="ECO:0000256" key="3">
    <source>
        <dbReference type="ARBA" id="ARBA00022679"/>
    </source>
</evidence>
<comment type="similarity">
    <text evidence="1">Belongs to the glycosyltransferase 2 family.</text>
</comment>
<dbReference type="RefSeq" id="WP_323983589.1">
    <property type="nucleotide sequence ID" value="NZ_JAYKBW010000009.1"/>
</dbReference>
<dbReference type="PANTHER" id="PTHR43685:SF5">
    <property type="entry name" value="GLYCOSYLTRANSFERASE EPSE-RELATED"/>
    <property type="match status" value="1"/>
</dbReference>
<dbReference type="InterPro" id="IPR001173">
    <property type="entry name" value="Glyco_trans_2-like"/>
</dbReference>
<dbReference type="InterPro" id="IPR050834">
    <property type="entry name" value="Glycosyltransf_2"/>
</dbReference>
<dbReference type="EC" id="2.4.-.-" evidence="5"/>
<organism evidence="5 6">
    <name type="scientific">Capnocytophaga gingivalis</name>
    <dbReference type="NCBI Taxonomy" id="1017"/>
    <lineage>
        <taxon>Bacteria</taxon>
        <taxon>Pseudomonadati</taxon>
        <taxon>Bacteroidota</taxon>
        <taxon>Flavobacteriia</taxon>
        <taxon>Flavobacteriales</taxon>
        <taxon>Flavobacteriaceae</taxon>
        <taxon>Capnocytophaga</taxon>
    </lineage>
</organism>
<evidence type="ECO:0000256" key="1">
    <source>
        <dbReference type="ARBA" id="ARBA00006739"/>
    </source>
</evidence>
<dbReference type="Gene3D" id="3.90.550.10">
    <property type="entry name" value="Spore Coat Polysaccharide Biosynthesis Protein SpsA, Chain A"/>
    <property type="match status" value="1"/>
</dbReference>
<dbReference type="PANTHER" id="PTHR43685">
    <property type="entry name" value="GLYCOSYLTRANSFERASE"/>
    <property type="match status" value="1"/>
</dbReference>
<reference evidence="5 6" key="1">
    <citation type="submission" date="2023-12" db="EMBL/GenBank/DDBJ databases">
        <title>Genomic sequences of Capnocytophaga and Parvimonas strains.</title>
        <authorList>
            <person name="Watt R.M."/>
            <person name="Wang M."/>
            <person name="Yang T."/>
            <person name="Tong W.M."/>
        </authorList>
    </citation>
    <scope>NUCLEOTIDE SEQUENCE [LARGE SCALE GENOMIC DNA]</scope>
    <source>
        <strain evidence="5 6">CCUG 13096</strain>
    </source>
</reference>
<feature type="domain" description="Glycosyltransferase 2-like" evidence="4">
    <location>
        <begin position="12"/>
        <end position="166"/>
    </location>
</feature>
<dbReference type="EMBL" id="JAYKBW010000009">
    <property type="protein sequence ID" value="MEB3075386.1"/>
    <property type="molecule type" value="Genomic_DNA"/>
</dbReference>
<dbReference type="Pfam" id="PF00535">
    <property type="entry name" value="Glycos_transf_2"/>
    <property type="match status" value="1"/>
</dbReference>
<accession>A0ABU5Z8U2</accession>
<evidence type="ECO:0000259" key="4">
    <source>
        <dbReference type="Pfam" id="PF00535"/>
    </source>
</evidence>
<gene>
    <name evidence="5" type="ORF">VJJ08_08755</name>
</gene>
<keyword evidence="3 5" id="KW-0808">Transferase</keyword>
<dbReference type="Proteomes" id="UP001311730">
    <property type="component" value="Unassembled WGS sequence"/>
</dbReference>
<keyword evidence="6" id="KW-1185">Reference proteome</keyword>
<comment type="caution">
    <text evidence="5">The sequence shown here is derived from an EMBL/GenBank/DDBJ whole genome shotgun (WGS) entry which is preliminary data.</text>
</comment>
<protein>
    <submittedName>
        <fullName evidence="5">Glycosyltransferase</fullName>
        <ecNumber evidence="5">2.4.-.-</ecNumber>
    </submittedName>
</protein>
<evidence type="ECO:0000313" key="6">
    <source>
        <dbReference type="Proteomes" id="UP001311730"/>
    </source>
</evidence>
<dbReference type="GO" id="GO:0016757">
    <property type="term" value="F:glycosyltransferase activity"/>
    <property type="evidence" value="ECO:0007669"/>
    <property type="project" value="UniProtKB-KW"/>
</dbReference>
<evidence type="ECO:0000256" key="2">
    <source>
        <dbReference type="ARBA" id="ARBA00022676"/>
    </source>
</evidence>
<proteinExistence type="inferred from homology"/>